<keyword evidence="2" id="KW-1185">Reference proteome</keyword>
<evidence type="ECO:0000313" key="2">
    <source>
        <dbReference type="Proteomes" id="UP000688137"/>
    </source>
</evidence>
<protein>
    <submittedName>
        <fullName evidence="1">Uncharacterized protein</fullName>
    </submittedName>
</protein>
<organism evidence="1 2">
    <name type="scientific">Paramecium primaurelia</name>
    <dbReference type="NCBI Taxonomy" id="5886"/>
    <lineage>
        <taxon>Eukaryota</taxon>
        <taxon>Sar</taxon>
        <taxon>Alveolata</taxon>
        <taxon>Ciliophora</taxon>
        <taxon>Intramacronucleata</taxon>
        <taxon>Oligohymenophorea</taxon>
        <taxon>Peniculida</taxon>
        <taxon>Parameciidae</taxon>
        <taxon>Paramecium</taxon>
    </lineage>
</organism>
<sequence length="635" mass="74400">MYQLQLTQTNENTNTNISHNQTQSNQIILCSNNLKKYIFEDYFDSNIYLQTKLTKSQQKKKNTKSQKTKPLEQEQEINNNTEITDYNKLLFKAEQQLYQQWQDSKQTKNDIKNLSFRIIITEQYLEQSYIQYIGSLLLQFSYLNLTYDIILSGQNQAIFLKQKEDNLTLILLDSILHAIHGQCNKEFILVNEDNLSENDFILLLTKQFLEMSNQCKEELLNQGFTTIIQSQDEFDFNIIDVQNGQTISNLKNLIELLNQIVENQIVKIKQIDQNLLDQQKVKQYKQEFEPQLESKEANSIKALLEVGKFTKYSLSSKGTTIDIKGIIKFFCTNGTARDIMKRKNRGGKSFYFFQVVLDLSQLEQDTLSQILLPFLLQFIEICKQCQLVCNLMILDHTTKIIKSNFSTSWTEQEQTLLIQSLINYSNETSVNQDHDQFQFILDQFQSFSKYKKYLIFINHSFYNYSCQNLQLQLNMAQQMQIKIISLGLDLKKYINHSLGGVIQFALTQQNSAYQIITNLLQKDYEAQIVDGTFQFYQNMEKYPNTLELLQVSSEDSQYNCYLNKYFNYIQSEESNKENDQGSNEVQNEGQNGDESLIRLTKLDLFLNLLVKLNELQQLMQGIQKKDSDQQENQNT</sequence>
<dbReference type="OMA" id="LQFIEIC"/>
<dbReference type="AlphaFoldDB" id="A0A8S1QD29"/>
<accession>A0A8S1QD29</accession>
<dbReference type="Proteomes" id="UP000688137">
    <property type="component" value="Unassembled WGS sequence"/>
</dbReference>
<comment type="caution">
    <text evidence="1">The sequence shown here is derived from an EMBL/GenBank/DDBJ whole genome shotgun (WGS) entry which is preliminary data.</text>
</comment>
<name>A0A8S1QD29_PARPR</name>
<evidence type="ECO:0000313" key="1">
    <source>
        <dbReference type="EMBL" id="CAD8113612.1"/>
    </source>
</evidence>
<dbReference type="EMBL" id="CAJJDM010000161">
    <property type="protein sequence ID" value="CAD8113612.1"/>
    <property type="molecule type" value="Genomic_DNA"/>
</dbReference>
<proteinExistence type="predicted"/>
<reference evidence="1" key="1">
    <citation type="submission" date="2021-01" db="EMBL/GenBank/DDBJ databases">
        <authorList>
            <consortium name="Genoscope - CEA"/>
            <person name="William W."/>
        </authorList>
    </citation>
    <scope>NUCLEOTIDE SEQUENCE</scope>
</reference>
<gene>
    <name evidence="1" type="ORF">PPRIM_AZ9-3.1.T1560013</name>
</gene>